<dbReference type="AlphaFoldDB" id="A0A8X7MII4"/>
<sequence>MTVKLPDDKRDAFRQRVAAFRHSDVKSLKEVREVCGSLQHITMMARDLAPYLSEFYNFLAAWSAKSQYQKLYVPVPVQDEAKVWFKALQNEMIRTTRMPKNVFPLTLYVDASTEWGIGLTCEGKWAAWMLLAGWDTNGRGIGWAEAAALELGVRQAVELGASNCVLNIFSDNKGVIGAFKRGRSRGRSSNSIMRTLIAFQMEHQLDVRVEYVSTHVNPADAPSRGTMSPPTLHPCGGCGALLHLSDSDFSSSSGSGRSTDSARYHPYSINDSYIPSRPKHTTSATPTTLLSSGSPGSPVSKPIIKSKILAKDRMLALAPISGDQPVLRTTSGFNFDPHGCHWQAVKRILSTSL</sequence>
<evidence type="ECO:0000313" key="3">
    <source>
        <dbReference type="Proteomes" id="UP000077684"/>
    </source>
</evidence>
<evidence type="ECO:0000313" key="2">
    <source>
        <dbReference type="EMBL" id="KAE8235830.1"/>
    </source>
</evidence>
<accession>A0A8X7MII4</accession>
<comment type="caution">
    <text evidence="2">The sequence shown here is derived from an EMBL/GenBank/DDBJ whole genome shotgun (WGS) entry which is preliminary data.</text>
</comment>
<organism evidence="2 3">
    <name type="scientific">Tilletia controversa</name>
    <name type="common">dwarf bunt fungus</name>
    <dbReference type="NCBI Taxonomy" id="13291"/>
    <lineage>
        <taxon>Eukaryota</taxon>
        <taxon>Fungi</taxon>
        <taxon>Dikarya</taxon>
        <taxon>Basidiomycota</taxon>
        <taxon>Ustilaginomycotina</taxon>
        <taxon>Exobasidiomycetes</taxon>
        <taxon>Tilletiales</taxon>
        <taxon>Tilletiaceae</taxon>
        <taxon>Tilletia</taxon>
    </lineage>
</organism>
<dbReference type="PANTHER" id="PTHR33050:SF7">
    <property type="entry name" value="RIBONUCLEASE H"/>
    <property type="match status" value="1"/>
</dbReference>
<protein>
    <submittedName>
        <fullName evidence="2">Uncharacterized protein</fullName>
    </submittedName>
</protein>
<gene>
    <name evidence="2" type="ORF">A4X06_0g9742</name>
</gene>
<dbReference type="EMBL" id="LWDE02003275">
    <property type="protein sequence ID" value="KAE8235830.1"/>
    <property type="molecule type" value="Genomic_DNA"/>
</dbReference>
<dbReference type="InterPro" id="IPR012337">
    <property type="entry name" value="RNaseH-like_sf"/>
</dbReference>
<name>A0A8X7MII4_9BASI</name>
<keyword evidence="3" id="KW-1185">Reference proteome</keyword>
<proteinExistence type="predicted"/>
<feature type="compositionally biased region" description="Low complexity" evidence="1">
    <location>
        <begin position="281"/>
        <end position="301"/>
    </location>
</feature>
<feature type="compositionally biased region" description="Low complexity" evidence="1">
    <location>
        <begin position="251"/>
        <end position="261"/>
    </location>
</feature>
<feature type="region of interest" description="Disordered" evidence="1">
    <location>
        <begin position="251"/>
        <end position="301"/>
    </location>
</feature>
<reference evidence="2" key="2">
    <citation type="journal article" date="2019" name="IMA Fungus">
        <title>Genome sequencing and comparison of five Tilletia species to identify candidate genes for the detection of regulated species infecting wheat.</title>
        <authorList>
            <person name="Nguyen H.D.T."/>
            <person name="Sultana T."/>
            <person name="Kesanakurti P."/>
            <person name="Hambleton S."/>
        </authorList>
    </citation>
    <scope>NUCLEOTIDE SEQUENCE</scope>
    <source>
        <strain evidence="2">DAOMC 236426</strain>
    </source>
</reference>
<dbReference type="InterPro" id="IPR052055">
    <property type="entry name" value="Hepadnavirus_pol/RT"/>
</dbReference>
<dbReference type="PANTHER" id="PTHR33050">
    <property type="entry name" value="REVERSE TRANSCRIPTASE DOMAIN-CONTAINING PROTEIN"/>
    <property type="match status" value="1"/>
</dbReference>
<reference evidence="2" key="1">
    <citation type="submission" date="2016-04" db="EMBL/GenBank/DDBJ databases">
        <authorList>
            <person name="Nguyen H.D."/>
            <person name="Samba Siva P."/>
            <person name="Cullis J."/>
            <person name="Levesque C.A."/>
            <person name="Hambleton S."/>
        </authorList>
    </citation>
    <scope>NUCLEOTIDE SEQUENCE</scope>
    <source>
        <strain evidence="2">DAOMC 236426</strain>
    </source>
</reference>
<evidence type="ECO:0000256" key="1">
    <source>
        <dbReference type="SAM" id="MobiDB-lite"/>
    </source>
</evidence>
<feature type="non-terminal residue" evidence="2">
    <location>
        <position position="1"/>
    </location>
</feature>
<dbReference type="Proteomes" id="UP000077684">
    <property type="component" value="Unassembled WGS sequence"/>
</dbReference>
<dbReference type="SUPFAM" id="SSF53098">
    <property type="entry name" value="Ribonuclease H-like"/>
    <property type="match status" value="1"/>
</dbReference>